<dbReference type="InterPro" id="IPR006426">
    <property type="entry name" value="Asn_synth_AEB"/>
</dbReference>
<dbReference type="InterPro" id="IPR017932">
    <property type="entry name" value="GATase_2_dom"/>
</dbReference>
<dbReference type="PANTHER" id="PTHR43284">
    <property type="entry name" value="ASPARAGINE SYNTHETASE (GLUTAMINE-HYDROLYZING)"/>
    <property type="match status" value="1"/>
</dbReference>
<keyword evidence="8" id="KW-0061">Asparagine biosynthesis</keyword>
<dbReference type="PROSITE" id="PS51278">
    <property type="entry name" value="GATASE_TYPE_2"/>
    <property type="match status" value="1"/>
</dbReference>
<dbReference type="Gene3D" id="3.60.20.10">
    <property type="entry name" value="Glutamine Phosphoribosylpyrophosphate, subunit 1, domain 1"/>
    <property type="match status" value="1"/>
</dbReference>
<dbReference type="NCBIfam" id="TIGR01536">
    <property type="entry name" value="asn_synth_AEB"/>
    <property type="match status" value="1"/>
</dbReference>
<dbReference type="InterPro" id="IPR029055">
    <property type="entry name" value="Ntn_hydrolases_N"/>
</dbReference>
<evidence type="ECO:0000256" key="10">
    <source>
        <dbReference type="PIRSR" id="PIRSR001589-3"/>
    </source>
</evidence>
<keyword evidence="6 8" id="KW-0315">Glutamine amidotransferase</keyword>
<dbReference type="GO" id="GO:0006529">
    <property type="term" value="P:asparagine biosynthetic process"/>
    <property type="evidence" value="ECO:0007669"/>
    <property type="project" value="UniProtKB-KW"/>
</dbReference>
<dbReference type="GO" id="GO:0004066">
    <property type="term" value="F:asparagine synthase (glutamine-hydrolyzing) activity"/>
    <property type="evidence" value="ECO:0007669"/>
    <property type="project" value="UniProtKB-EC"/>
</dbReference>
<feature type="active site" description="For GATase activity" evidence="8">
    <location>
        <position position="2"/>
    </location>
</feature>
<keyword evidence="8" id="KW-0028">Amino-acid biosynthesis</keyword>
<name>A0A178MW40_9PROT</name>
<dbReference type="RefSeq" id="WP_068498091.1">
    <property type="nucleotide sequence ID" value="NZ_LWQU01000104.1"/>
</dbReference>
<dbReference type="CDD" id="cd00712">
    <property type="entry name" value="AsnB"/>
    <property type="match status" value="1"/>
</dbReference>
<dbReference type="InterPro" id="IPR051786">
    <property type="entry name" value="ASN_synthetase/amidase"/>
</dbReference>
<dbReference type="SUPFAM" id="SSF56235">
    <property type="entry name" value="N-terminal nucleophile aminohydrolases (Ntn hydrolases)"/>
    <property type="match status" value="1"/>
</dbReference>
<feature type="site" description="Important for beta-aspartyl-AMP intermediate formation" evidence="10">
    <location>
        <position position="362"/>
    </location>
</feature>
<comment type="similarity">
    <text evidence="2">Belongs to the asparagine synthetase family.</text>
</comment>
<dbReference type="Gene3D" id="3.40.50.620">
    <property type="entry name" value="HUPs"/>
    <property type="match status" value="1"/>
</dbReference>
<dbReference type="CDD" id="cd01991">
    <property type="entry name" value="Asn_synthase_B_C"/>
    <property type="match status" value="1"/>
</dbReference>
<dbReference type="OrthoDB" id="9763290at2"/>
<evidence type="ECO:0000259" key="11">
    <source>
        <dbReference type="PROSITE" id="PS51278"/>
    </source>
</evidence>
<dbReference type="GO" id="GO:0005524">
    <property type="term" value="F:ATP binding"/>
    <property type="evidence" value="ECO:0007669"/>
    <property type="project" value="UniProtKB-KW"/>
</dbReference>
<reference evidence="12 13" key="1">
    <citation type="submission" date="2016-04" db="EMBL/GenBank/DDBJ databases">
        <title>Draft genome sequence of freshwater magnetotactic bacteria Magnetospirillum marisnigri SP-1 and Magnetospirillum moscoviense BB-1.</title>
        <authorList>
            <person name="Koziaeva V."/>
            <person name="Dziuba M.V."/>
            <person name="Ivanov T.M."/>
            <person name="Kuznetsov B."/>
            <person name="Grouzdev D.S."/>
        </authorList>
    </citation>
    <scope>NUCLEOTIDE SEQUENCE [LARGE SCALE GENOMIC DNA]</scope>
    <source>
        <strain evidence="12 13">BB-1</strain>
    </source>
</reference>
<comment type="caution">
    <text evidence="12">The sequence shown here is derived from an EMBL/GenBank/DDBJ whole genome shotgun (WGS) entry which is preliminary data.</text>
</comment>
<proteinExistence type="inferred from homology"/>
<feature type="binding site" evidence="9">
    <location>
        <position position="95"/>
    </location>
    <ligand>
        <name>L-glutamine</name>
        <dbReference type="ChEBI" id="CHEBI:58359"/>
    </ligand>
</feature>
<evidence type="ECO:0000256" key="4">
    <source>
        <dbReference type="ARBA" id="ARBA00022741"/>
    </source>
</evidence>
<accession>A0A178MW40</accession>
<dbReference type="InterPro" id="IPR001962">
    <property type="entry name" value="Asn_synthase"/>
</dbReference>
<dbReference type="Pfam" id="PF00733">
    <property type="entry name" value="Asn_synthase"/>
    <property type="match status" value="1"/>
</dbReference>
<feature type="domain" description="Glutamine amidotransferase type-2" evidence="11">
    <location>
        <begin position="2"/>
        <end position="209"/>
    </location>
</feature>
<organism evidence="12 13">
    <name type="scientific">Magnetospirillum moscoviense</name>
    <dbReference type="NCBI Taxonomy" id="1437059"/>
    <lineage>
        <taxon>Bacteria</taxon>
        <taxon>Pseudomonadati</taxon>
        <taxon>Pseudomonadota</taxon>
        <taxon>Alphaproteobacteria</taxon>
        <taxon>Rhodospirillales</taxon>
        <taxon>Rhodospirillaceae</taxon>
        <taxon>Magnetospirillum</taxon>
    </lineage>
</organism>
<evidence type="ECO:0000256" key="8">
    <source>
        <dbReference type="PIRSR" id="PIRSR001589-1"/>
    </source>
</evidence>
<dbReference type="EMBL" id="LWQU01000104">
    <property type="protein sequence ID" value="OAN55040.1"/>
    <property type="molecule type" value="Genomic_DNA"/>
</dbReference>
<sequence length="617" mass="66816">MCGIAGSTTPDPSVLEAMAARLAHRGPDGRGVWIAEGIGLVHTRLAVIDLSPGGAQPMASPCGRWTFAFNGEIYNYRDLKAELEAAGEAFVTASDTEILLRLLMRGGLDALGRLAGMFAFALWDAQTRELLLVRDRLGVKPLVYGRLADGGIAFASEIESLRAHPGLDLGLDRAALSDYLACLYVPAPRTIHAGIRKLPPGHWLRWRNGQAETGQWWRPQVTGERAPSLDEAVEEVLPLLRQAVAARMIADVEVGCFLSGGIDSSVIAALMAEERKRQGGPPPKTFTMTFAEAAYDERDAARAVADHVGAIHTELPAQAETVGFLDDMVRHFGEPFGNPTALLIRDLSGMARRHVTVALAGDGGDEVFAGYPRYQGGIFQARLAQSVPGPVRRAGAALARLIPENSAGRHSWRRAREFLAALGLDPAEAYAAWVEYFDPAERALLLGQSPPPPRPMADLYRAAPSAAPLDAMQQTDLASFLPGNLLAYGDAMSMAVALEVRLPLIDHRLVEAVGRMSADLRMAQGKKTILKAVARRLLPAAIVDRPKLGFNPPMGVWLGTSLAPLLRDRLTAARMAELGLTWAPVRRLLDEQAGGRRDHSLKLWSLLVLDAWERKCR</sequence>
<comment type="catalytic activity">
    <reaction evidence="7">
        <text>L-aspartate + L-glutamine + ATP + H2O = L-asparagine + L-glutamate + AMP + diphosphate + H(+)</text>
        <dbReference type="Rhea" id="RHEA:12228"/>
        <dbReference type="ChEBI" id="CHEBI:15377"/>
        <dbReference type="ChEBI" id="CHEBI:15378"/>
        <dbReference type="ChEBI" id="CHEBI:29985"/>
        <dbReference type="ChEBI" id="CHEBI:29991"/>
        <dbReference type="ChEBI" id="CHEBI:30616"/>
        <dbReference type="ChEBI" id="CHEBI:33019"/>
        <dbReference type="ChEBI" id="CHEBI:58048"/>
        <dbReference type="ChEBI" id="CHEBI:58359"/>
        <dbReference type="ChEBI" id="CHEBI:456215"/>
        <dbReference type="EC" id="6.3.5.4"/>
    </reaction>
</comment>
<dbReference type="STRING" id="1437059.A6A05_00325"/>
<evidence type="ECO:0000313" key="13">
    <source>
        <dbReference type="Proteomes" id="UP000078543"/>
    </source>
</evidence>
<dbReference type="AlphaFoldDB" id="A0A178MW40"/>
<keyword evidence="13" id="KW-1185">Reference proteome</keyword>
<evidence type="ECO:0000313" key="12">
    <source>
        <dbReference type="EMBL" id="OAN55040.1"/>
    </source>
</evidence>
<evidence type="ECO:0000256" key="1">
    <source>
        <dbReference type="ARBA" id="ARBA00005187"/>
    </source>
</evidence>
<evidence type="ECO:0000256" key="5">
    <source>
        <dbReference type="ARBA" id="ARBA00022840"/>
    </source>
</evidence>
<evidence type="ECO:0000256" key="9">
    <source>
        <dbReference type="PIRSR" id="PIRSR001589-2"/>
    </source>
</evidence>
<comment type="pathway">
    <text evidence="1">Amino-acid biosynthesis; L-asparagine biosynthesis; L-asparagine from L-aspartate (L-Gln route): step 1/1.</text>
</comment>
<dbReference type="EC" id="6.3.5.4" evidence="3"/>
<dbReference type="Pfam" id="PF13522">
    <property type="entry name" value="GATase_6"/>
    <property type="match status" value="1"/>
</dbReference>
<keyword evidence="4 9" id="KW-0547">Nucleotide-binding</keyword>
<dbReference type="SUPFAM" id="SSF52402">
    <property type="entry name" value="Adenine nucleotide alpha hydrolases-like"/>
    <property type="match status" value="1"/>
</dbReference>
<dbReference type="PANTHER" id="PTHR43284:SF1">
    <property type="entry name" value="ASPARAGINE SYNTHETASE"/>
    <property type="match status" value="1"/>
</dbReference>
<dbReference type="Proteomes" id="UP000078543">
    <property type="component" value="Unassembled WGS sequence"/>
</dbReference>
<dbReference type="InterPro" id="IPR014729">
    <property type="entry name" value="Rossmann-like_a/b/a_fold"/>
</dbReference>
<evidence type="ECO:0000256" key="3">
    <source>
        <dbReference type="ARBA" id="ARBA00012737"/>
    </source>
</evidence>
<gene>
    <name evidence="12" type="ORF">A6A05_00325</name>
</gene>
<dbReference type="PIRSF" id="PIRSF001589">
    <property type="entry name" value="Asn_synthetase_glu-h"/>
    <property type="match status" value="1"/>
</dbReference>
<evidence type="ECO:0000256" key="2">
    <source>
        <dbReference type="ARBA" id="ARBA00005752"/>
    </source>
</evidence>
<protein>
    <recommendedName>
        <fullName evidence="3">asparagine synthase (glutamine-hydrolyzing)</fullName>
        <ecNumber evidence="3">6.3.5.4</ecNumber>
    </recommendedName>
</protein>
<dbReference type="GO" id="GO:0005829">
    <property type="term" value="C:cytosol"/>
    <property type="evidence" value="ECO:0007669"/>
    <property type="project" value="TreeGrafter"/>
</dbReference>
<evidence type="ECO:0000256" key="7">
    <source>
        <dbReference type="ARBA" id="ARBA00048741"/>
    </source>
</evidence>
<evidence type="ECO:0000256" key="6">
    <source>
        <dbReference type="ARBA" id="ARBA00022962"/>
    </source>
</evidence>
<keyword evidence="5 9" id="KW-0067">ATP-binding</keyword>
<dbReference type="InterPro" id="IPR033738">
    <property type="entry name" value="AsnB_N"/>
</dbReference>